<evidence type="ECO:0000256" key="2">
    <source>
        <dbReference type="ARBA" id="ARBA00007647"/>
    </source>
</evidence>
<evidence type="ECO:0000313" key="10">
    <source>
        <dbReference type="Proteomes" id="UP000271974"/>
    </source>
</evidence>
<evidence type="ECO:0000256" key="8">
    <source>
        <dbReference type="RuleBase" id="RU366017"/>
    </source>
</evidence>
<keyword evidence="4 8" id="KW-0808">Transferase</keyword>
<dbReference type="GO" id="GO:0016757">
    <property type="term" value="F:glycosyltransferase activity"/>
    <property type="evidence" value="ECO:0007669"/>
    <property type="project" value="UniProtKB-UniRule"/>
</dbReference>
<dbReference type="Proteomes" id="UP000271974">
    <property type="component" value="Unassembled WGS sequence"/>
</dbReference>
<dbReference type="PANTHER" id="PTHR21461:SF69">
    <property type="entry name" value="GLYCOSYLTRANSFERASE FAMILY 92 PROTEIN"/>
    <property type="match status" value="1"/>
</dbReference>
<dbReference type="InterPro" id="IPR008166">
    <property type="entry name" value="Glyco_transf_92"/>
</dbReference>
<keyword evidence="10" id="KW-1185">Reference proteome</keyword>
<keyword evidence="3 8" id="KW-0328">Glycosyltransferase</keyword>
<dbReference type="GO" id="GO:0016020">
    <property type="term" value="C:membrane"/>
    <property type="evidence" value="ECO:0007669"/>
    <property type="project" value="UniProtKB-SubCell"/>
</dbReference>
<comment type="similarity">
    <text evidence="2 8">Belongs to the glycosyltransferase 92 family.</text>
</comment>
<dbReference type="PANTHER" id="PTHR21461">
    <property type="entry name" value="GLYCOSYLTRANSFERASE FAMILY 92 PROTEIN"/>
    <property type="match status" value="1"/>
</dbReference>
<keyword evidence="6" id="KW-1133">Transmembrane helix</keyword>
<dbReference type="OrthoDB" id="2526284at2759"/>
<evidence type="ECO:0000256" key="4">
    <source>
        <dbReference type="ARBA" id="ARBA00022679"/>
    </source>
</evidence>
<reference evidence="9 10" key="1">
    <citation type="submission" date="2019-01" db="EMBL/GenBank/DDBJ databases">
        <title>A draft genome assembly of the solar-powered sea slug Elysia chlorotica.</title>
        <authorList>
            <person name="Cai H."/>
            <person name="Li Q."/>
            <person name="Fang X."/>
            <person name="Li J."/>
            <person name="Curtis N.E."/>
            <person name="Altenburger A."/>
            <person name="Shibata T."/>
            <person name="Feng M."/>
            <person name="Maeda T."/>
            <person name="Schwartz J.A."/>
            <person name="Shigenobu S."/>
            <person name="Lundholm N."/>
            <person name="Nishiyama T."/>
            <person name="Yang H."/>
            <person name="Hasebe M."/>
            <person name="Li S."/>
            <person name="Pierce S.K."/>
            <person name="Wang J."/>
        </authorList>
    </citation>
    <scope>NUCLEOTIDE SEQUENCE [LARGE SCALE GENOMIC DNA]</scope>
    <source>
        <strain evidence="9">EC2010</strain>
        <tissue evidence="9">Whole organism of an adult</tissue>
    </source>
</reference>
<evidence type="ECO:0000256" key="7">
    <source>
        <dbReference type="ARBA" id="ARBA00023136"/>
    </source>
</evidence>
<evidence type="ECO:0000256" key="1">
    <source>
        <dbReference type="ARBA" id="ARBA00004167"/>
    </source>
</evidence>
<keyword evidence="5" id="KW-0812">Transmembrane</keyword>
<organism evidence="9 10">
    <name type="scientific">Elysia chlorotica</name>
    <name type="common">Eastern emerald elysia</name>
    <name type="synonym">Sea slug</name>
    <dbReference type="NCBI Taxonomy" id="188477"/>
    <lineage>
        <taxon>Eukaryota</taxon>
        <taxon>Metazoa</taxon>
        <taxon>Spiralia</taxon>
        <taxon>Lophotrochozoa</taxon>
        <taxon>Mollusca</taxon>
        <taxon>Gastropoda</taxon>
        <taxon>Heterobranchia</taxon>
        <taxon>Euthyneura</taxon>
        <taxon>Panpulmonata</taxon>
        <taxon>Sacoglossa</taxon>
        <taxon>Placobranchoidea</taxon>
        <taxon>Plakobranchidae</taxon>
        <taxon>Elysia</taxon>
    </lineage>
</organism>
<dbReference type="EC" id="2.4.1.-" evidence="8"/>
<comment type="caution">
    <text evidence="9">The sequence shown here is derived from an EMBL/GenBank/DDBJ whole genome shotgun (WGS) entry which is preliminary data.</text>
</comment>
<evidence type="ECO:0000256" key="6">
    <source>
        <dbReference type="ARBA" id="ARBA00022989"/>
    </source>
</evidence>
<keyword evidence="7" id="KW-0472">Membrane</keyword>
<comment type="subcellular location">
    <subcellularLocation>
        <location evidence="1">Membrane</location>
        <topology evidence="1">Single-pass membrane protein</topology>
    </subcellularLocation>
</comment>
<name>A0A433T2N8_ELYCH</name>
<sequence>MLLVEYSWEYLRGNAKEEGVGLDPINSSLQHKNALKMGGCIEFSYCLFFSVSEDGENTARDVYACQQQQHYLNHRYYHPYHRAMKTTIITTTAGGRGGPGVEHRLPKQKVRGSSPGDFAPFWLGYVPAESMVNEKRFGKLRVDPTPGFRLAGGLGGQVFTYAALWDEDKARIVTLVPLNETIKDLLCVFLPGRNQSSESFSVPAKLSIIPENHGATFTAAFIECPLQKAHRLGTVPPAFVGLVLRKHEAAGPQMFLPIDRPLDGLVGDDLRAGRRQRLRDFTVCTPVMHSRYGKASQLVELLELSRLLGAGRVVIYRESVAANVAAVLGLYRDQWEAGSDSLEVVVHPWELPSLLERGVARTMRQERDIHYFGQLAAIDHCLHRYRHLSRHIVFSDVDEFAMPRRHANWSALLAERRAIRRASRQVPLAGFMFRNSVFNKNRPSPAPNYESESRLYGSAVLGLTLRDDDYMRREQRSKMIVDPKWVEVMGIHTIWKRSGIVDDVPPAQGFLAHYRSPLFDCKPQVRDLIVVDRFGEELVTRLKLVWSKLPGVSLGWQPAPKFNESSCKIDTAS</sequence>
<gene>
    <name evidence="9" type="ORF">EGW08_016441</name>
</gene>
<dbReference type="GO" id="GO:0005737">
    <property type="term" value="C:cytoplasm"/>
    <property type="evidence" value="ECO:0007669"/>
    <property type="project" value="TreeGrafter"/>
</dbReference>
<dbReference type="AlphaFoldDB" id="A0A433T2N8"/>
<dbReference type="Pfam" id="PF01697">
    <property type="entry name" value="Glyco_transf_92"/>
    <property type="match status" value="1"/>
</dbReference>
<evidence type="ECO:0000256" key="5">
    <source>
        <dbReference type="ARBA" id="ARBA00022692"/>
    </source>
</evidence>
<proteinExistence type="inferred from homology"/>
<evidence type="ECO:0000313" key="9">
    <source>
        <dbReference type="EMBL" id="RUS75814.1"/>
    </source>
</evidence>
<accession>A0A433T2N8</accession>
<evidence type="ECO:0000256" key="3">
    <source>
        <dbReference type="ARBA" id="ARBA00022676"/>
    </source>
</evidence>
<protein>
    <recommendedName>
        <fullName evidence="8">Glycosyltransferase family 92 protein</fullName>
        <ecNumber evidence="8">2.4.1.-</ecNumber>
    </recommendedName>
</protein>
<dbReference type="EMBL" id="RQTK01000710">
    <property type="protein sequence ID" value="RUS75814.1"/>
    <property type="molecule type" value="Genomic_DNA"/>
</dbReference>